<feature type="transmembrane region" description="Helical" evidence="1">
    <location>
        <begin position="230"/>
        <end position="251"/>
    </location>
</feature>
<dbReference type="KEGG" id="acou:A5CBH24_11980"/>
<sequence length="355" mass="37301">MIRPDDLSVAADSLAANGTPAGPAGVVVHAAGVCTDTLDGGLRAAEALSDSFAAADSLVHTAAALPDAFPAAFPQVEPLSAAERALTLGGWLSDWTARTAQGVASLADASAAELFGAASTLGDVGHAVAETTAPLSGSVVYQAVVLLLAASYLLLLYTNYSEVRMLAGSFGFDRNAGQRTLQKRGVIHSHFLRRCCILGVVGIGVLTVRLCDDWLPAGTFDLLPPLWREGLCVAAVLAAEAVVLMQTIALWCIGQVTLTQSFVETLLYVKQFHFALASLSVLPFILLYALCPIGSGSGWLCGIVGLSAMIILLFLREIHSLFVAKNISNLHWILYLCTIEIAPVAFAVLMLIKHS</sequence>
<dbReference type="Pfam" id="PF14093">
    <property type="entry name" value="DUF4271"/>
    <property type="match status" value="1"/>
</dbReference>
<feature type="transmembrane region" description="Helical" evidence="1">
    <location>
        <begin position="191"/>
        <end position="210"/>
    </location>
</feature>
<dbReference type="RefSeq" id="WP_141412510.1">
    <property type="nucleotide sequence ID" value="NZ_AP019735.1"/>
</dbReference>
<dbReference type="Proteomes" id="UP000318946">
    <property type="component" value="Chromosome"/>
</dbReference>
<evidence type="ECO:0000313" key="2">
    <source>
        <dbReference type="EMBL" id="BBL03885.1"/>
    </source>
</evidence>
<evidence type="ECO:0008006" key="4">
    <source>
        <dbReference type="Google" id="ProtNLM"/>
    </source>
</evidence>
<gene>
    <name evidence="2" type="ORF">A5CBH24_11980</name>
</gene>
<keyword evidence="1" id="KW-0812">Transmembrane</keyword>
<evidence type="ECO:0000256" key="1">
    <source>
        <dbReference type="SAM" id="Phobius"/>
    </source>
</evidence>
<accession>A0A4Y1WT89</accession>
<feature type="transmembrane region" description="Helical" evidence="1">
    <location>
        <begin position="272"/>
        <end position="290"/>
    </location>
</feature>
<keyword evidence="1" id="KW-0472">Membrane</keyword>
<feature type="transmembrane region" description="Helical" evidence="1">
    <location>
        <begin position="327"/>
        <end position="352"/>
    </location>
</feature>
<protein>
    <recommendedName>
        <fullName evidence="4">DUF4271 domain-containing protein</fullName>
    </recommendedName>
</protein>
<name>A0A4Y1WT89_9BACT</name>
<dbReference type="OrthoDB" id="1001204at2"/>
<feature type="transmembrane region" description="Helical" evidence="1">
    <location>
        <begin position="139"/>
        <end position="157"/>
    </location>
</feature>
<evidence type="ECO:0000313" key="3">
    <source>
        <dbReference type="Proteomes" id="UP000318946"/>
    </source>
</evidence>
<keyword evidence="1" id="KW-1133">Transmembrane helix</keyword>
<organism evidence="2 3">
    <name type="scientific">Alistipes communis</name>
    <dbReference type="NCBI Taxonomy" id="2585118"/>
    <lineage>
        <taxon>Bacteria</taxon>
        <taxon>Pseudomonadati</taxon>
        <taxon>Bacteroidota</taxon>
        <taxon>Bacteroidia</taxon>
        <taxon>Bacteroidales</taxon>
        <taxon>Rikenellaceae</taxon>
        <taxon>Alistipes</taxon>
    </lineage>
</organism>
<proteinExistence type="predicted"/>
<keyword evidence="3" id="KW-1185">Reference proteome</keyword>
<feature type="transmembrane region" description="Helical" evidence="1">
    <location>
        <begin position="296"/>
        <end position="315"/>
    </location>
</feature>
<dbReference type="EMBL" id="AP019735">
    <property type="protein sequence ID" value="BBL03885.1"/>
    <property type="molecule type" value="Genomic_DNA"/>
</dbReference>
<reference evidence="3" key="1">
    <citation type="submission" date="2019-06" db="EMBL/GenBank/DDBJ databases">
        <title>Alistipes onderdonkii subsp. vulgaris subsp. nov., Alistipes dispar sp. nov. and Alistipes communis sp. nov., isolated from human faeces, and creation of Alistipes onderdonkii subsp. onderdonkii subsp. nov.</title>
        <authorList>
            <person name="Sakamoto M."/>
            <person name="Ikeyama N."/>
            <person name="Ogata Y."/>
            <person name="Suda W."/>
            <person name="Iino T."/>
            <person name="Hattori M."/>
            <person name="Ohkuma M."/>
        </authorList>
    </citation>
    <scope>NUCLEOTIDE SEQUENCE [LARGE SCALE GENOMIC DNA]</scope>
    <source>
        <strain evidence="3">5CBH24</strain>
    </source>
</reference>
<dbReference type="AlphaFoldDB" id="A0A4Y1WT89"/>
<dbReference type="InterPro" id="IPR025367">
    <property type="entry name" value="DUF4271"/>
</dbReference>
<dbReference type="GeneID" id="78341918"/>